<organism evidence="2">
    <name type="scientific">Desulfobacca acetoxidans</name>
    <dbReference type="NCBI Taxonomy" id="60893"/>
    <lineage>
        <taxon>Bacteria</taxon>
        <taxon>Pseudomonadati</taxon>
        <taxon>Thermodesulfobacteriota</taxon>
        <taxon>Desulfobaccia</taxon>
        <taxon>Desulfobaccales</taxon>
        <taxon>Desulfobaccaceae</taxon>
        <taxon>Desulfobacca</taxon>
    </lineage>
</organism>
<name>A0A7V4LDP9_9BACT</name>
<sequence>MPFYRRGSLGEEVRLIQEKLKGLGLYPGPVDGVFGGGTEAAVRGFQRQQGLEVDGIVGPDTWKRLFPQQGEIPPPQLLTRDLDYRCLALTGSFETGLPVPDCFAGLTGDFDGQGMSFGALQWNFGQGSLQPLLDAMARRHPAVLQDLFGEYHQEFLAVLKAERAEQLDWVRALQDAKFRLREPWRGLFRTLGRRPEFQAIQLEFAQKIFRTALAWCADYGLKSERAVALMYDIRVQNGSISETVKAKIMRDFKHIPQEDEAARLRVIANRRAEAANPTWREDVRARKLTIAEGEGRVHGRCYHLAEQYGLRLAPAVV</sequence>
<accession>A0A7V4LDP9</accession>
<dbReference type="InterPro" id="IPR036365">
    <property type="entry name" value="PGBD-like_sf"/>
</dbReference>
<feature type="domain" description="Peptidoglycan binding-like" evidence="1">
    <location>
        <begin position="10"/>
        <end position="65"/>
    </location>
</feature>
<dbReference type="AlphaFoldDB" id="A0A7V4LDP9"/>
<reference evidence="2" key="1">
    <citation type="journal article" date="2020" name="mSystems">
        <title>Genome- and Community-Level Interaction Insights into Carbon Utilization and Element Cycling Functions of Hydrothermarchaeota in Hydrothermal Sediment.</title>
        <authorList>
            <person name="Zhou Z."/>
            <person name="Liu Y."/>
            <person name="Xu W."/>
            <person name="Pan J."/>
            <person name="Luo Z.H."/>
            <person name="Li M."/>
        </authorList>
    </citation>
    <scope>NUCLEOTIDE SEQUENCE [LARGE SCALE GENOMIC DNA]</scope>
    <source>
        <strain evidence="2">SpSt-548</strain>
    </source>
</reference>
<dbReference type="EMBL" id="DSXI01000540">
    <property type="protein sequence ID" value="HGS05867.1"/>
    <property type="molecule type" value="Genomic_DNA"/>
</dbReference>
<evidence type="ECO:0000259" key="1">
    <source>
        <dbReference type="Pfam" id="PF01471"/>
    </source>
</evidence>
<dbReference type="SUPFAM" id="SSF47090">
    <property type="entry name" value="PGBD-like"/>
    <property type="match status" value="1"/>
</dbReference>
<dbReference type="InterPro" id="IPR036366">
    <property type="entry name" value="PGBDSf"/>
</dbReference>
<dbReference type="Pfam" id="PF01471">
    <property type="entry name" value="PG_binding_1"/>
    <property type="match status" value="1"/>
</dbReference>
<dbReference type="InterPro" id="IPR002477">
    <property type="entry name" value="Peptidoglycan-bd-like"/>
</dbReference>
<evidence type="ECO:0000313" key="2">
    <source>
        <dbReference type="EMBL" id="HGS05867.1"/>
    </source>
</evidence>
<dbReference type="Gene3D" id="1.10.101.10">
    <property type="entry name" value="PGBD-like superfamily/PGBD"/>
    <property type="match status" value="1"/>
</dbReference>
<protein>
    <submittedName>
        <fullName evidence="2">Peptidoglycan-binding protein</fullName>
    </submittedName>
</protein>
<proteinExistence type="predicted"/>
<gene>
    <name evidence="2" type="ORF">ENT08_09090</name>
</gene>
<comment type="caution">
    <text evidence="2">The sequence shown here is derived from an EMBL/GenBank/DDBJ whole genome shotgun (WGS) entry which is preliminary data.</text>
</comment>